<name>A0A1L7WBB7_FUSPR</name>
<dbReference type="GO" id="GO:0006508">
    <property type="term" value="P:proteolysis"/>
    <property type="evidence" value="ECO:0007669"/>
    <property type="project" value="InterPro"/>
</dbReference>
<dbReference type="Pfam" id="PF00648">
    <property type="entry name" value="Peptidase_C2"/>
    <property type="match status" value="1"/>
</dbReference>
<keyword evidence="3" id="KW-0732">Signal</keyword>
<comment type="caution">
    <text evidence="5">The sequence shown here is derived from an EMBL/GenBank/DDBJ whole genome shotgun (WGS) entry which is preliminary data.</text>
</comment>
<feature type="chain" id="PRO_5009875143" description="Calpain catalytic domain-containing protein" evidence="3">
    <location>
        <begin position="18"/>
        <end position="245"/>
    </location>
</feature>
<dbReference type="RefSeq" id="XP_031090398.1">
    <property type="nucleotide sequence ID" value="XM_031225217.1"/>
</dbReference>
<dbReference type="PANTHER" id="PTHR10183">
    <property type="entry name" value="CALPAIN"/>
    <property type="match status" value="1"/>
</dbReference>
<feature type="domain" description="Calpain catalytic" evidence="4">
    <location>
        <begin position="1"/>
        <end position="86"/>
    </location>
</feature>
<feature type="signal peptide" evidence="3">
    <location>
        <begin position="1"/>
        <end position="17"/>
    </location>
</feature>
<evidence type="ECO:0000313" key="6">
    <source>
        <dbReference type="Proteomes" id="UP000183971"/>
    </source>
</evidence>
<evidence type="ECO:0000256" key="2">
    <source>
        <dbReference type="SAM" id="MobiDB-lite"/>
    </source>
</evidence>
<dbReference type="Gene3D" id="3.90.70.10">
    <property type="entry name" value="Cysteine proteinases"/>
    <property type="match status" value="1"/>
</dbReference>
<feature type="region of interest" description="Disordered" evidence="2">
    <location>
        <begin position="194"/>
        <end position="245"/>
    </location>
</feature>
<dbReference type="PROSITE" id="PS50203">
    <property type="entry name" value="CALPAIN_CAT"/>
    <property type="match status" value="1"/>
</dbReference>
<dbReference type="InterPro" id="IPR038765">
    <property type="entry name" value="Papain-like_cys_pep_sf"/>
</dbReference>
<evidence type="ECO:0000256" key="1">
    <source>
        <dbReference type="PROSITE-ProRule" id="PRU00239"/>
    </source>
</evidence>
<protein>
    <recommendedName>
        <fullName evidence="4">Calpain catalytic domain-containing protein</fullName>
    </recommendedName>
</protein>
<evidence type="ECO:0000256" key="3">
    <source>
        <dbReference type="SAM" id="SignalP"/>
    </source>
</evidence>
<dbReference type="Proteomes" id="UP000183971">
    <property type="component" value="Unassembled WGS sequence"/>
</dbReference>
<keyword evidence="6" id="KW-1185">Reference proteome</keyword>
<sequence length="245" mass="28516">MNSSLALLLVYSSTVTAHTLESGQRLVKLRKYWGKVRKGIWEGVWSDGSKEWITGVQEEMDHNFGSDSVFWISYEDLIRIYSHFDFLSQFDGRYFRGLHAQYSFRLHFRLHCEDCLDAEHCIIRAHGNYLMECSVSVELPDLLACNYAVYLKATDERDSRVQSVETTYNNADKRKQRRAEWEVEQKRLNKEFNAKVKAEDEKAAEAKNRAQEADDKALSKRTKEIKISEDKDEPVVDEHRKGHGG</sequence>
<dbReference type="InterPro" id="IPR001300">
    <property type="entry name" value="Peptidase_C2_calpain_cat"/>
</dbReference>
<dbReference type="GeneID" id="42060964"/>
<comment type="caution">
    <text evidence="1">Lacks conserved residue(s) required for the propagation of feature annotation.</text>
</comment>
<dbReference type="GO" id="GO:0004198">
    <property type="term" value="F:calcium-dependent cysteine-type endopeptidase activity"/>
    <property type="evidence" value="ECO:0007669"/>
    <property type="project" value="InterPro"/>
</dbReference>
<reference evidence="6" key="1">
    <citation type="journal article" date="2016" name="Genome Biol. Evol.">
        <title>Comparative 'omics' of the Fusarium fujikuroi species complex highlights differences in genetic potential and metabolite synthesis.</title>
        <authorList>
            <person name="Niehaus E.-M."/>
            <person name="Muensterkoetter M."/>
            <person name="Proctor R.H."/>
            <person name="Brown D.W."/>
            <person name="Sharon A."/>
            <person name="Idan Y."/>
            <person name="Oren-Young L."/>
            <person name="Sieber C.M."/>
            <person name="Novak O."/>
            <person name="Pencik A."/>
            <person name="Tarkowska D."/>
            <person name="Hromadova K."/>
            <person name="Freeman S."/>
            <person name="Maymon M."/>
            <person name="Elazar M."/>
            <person name="Youssef S.A."/>
            <person name="El-Shabrawy E.S.M."/>
            <person name="Shalaby A.B.A."/>
            <person name="Houterman P."/>
            <person name="Brock N.L."/>
            <person name="Burkhardt I."/>
            <person name="Tsavkelova E.A."/>
            <person name="Dickschat J.S."/>
            <person name="Galuszka P."/>
            <person name="Gueldener U."/>
            <person name="Tudzynski B."/>
        </authorList>
    </citation>
    <scope>NUCLEOTIDE SEQUENCE [LARGE SCALE GENOMIC DNA]</scope>
    <source>
        <strain evidence="6">ET1</strain>
    </source>
</reference>
<dbReference type="SUPFAM" id="SSF54001">
    <property type="entry name" value="Cysteine proteinases"/>
    <property type="match status" value="1"/>
</dbReference>
<evidence type="ECO:0000259" key="4">
    <source>
        <dbReference type="PROSITE" id="PS50203"/>
    </source>
</evidence>
<accession>A0A1L7WBB7</accession>
<dbReference type="EMBL" id="FJOF01000021">
    <property type="protein sequence ID" value="CZR49904.1"/>
    <property type="molecule type" value="Genomic_DNA"/>
</dbReference>
<dbReference type="InterPro" id="IPR022684">
    <property type="entry name" value="Calpain_cysteine_protease"/>
</dbReference>
<proteinExistence type="predicted"/>
<gene>
    <name evidence="5" type="ORF">FPRO_16109</name>
</gene>
<dbReference type="AlphaFoldDB" id="A0A1L7WBB7"/>
<organism evidence="5 6">
    <name type="scientific">Fusarium proliferatum (strain ET1)</name>
    <name type="common">Orchid endophyte fungus</name>
    <dbReference type="NCBI Taxonomy" id="1227346"/>
    <lineage>
        <taxon>Eukaryota</taxon>
        <taxon>Fungi</taxon>
        <taxon>Dikarya</taxon>
        <taxon>Ascomycota</taxon>
        <taxon>Pezizomycotina</taxon>
        <taxon>Sordariomycetes</taxon>
        <taxon>Hypocreomycetidae</taxon>
        <taxon>Hypocreales</taxon>
        <taxon>Nectriaceae</taxon>
        <taxon>Fusarium</taxon>
        <taxon>Fusarium fujikuroi species complex</taxon>
    </lineage>
</organism>
<evidence type="ECO:0000313" key="5">
    <source>
        <dbReference type="EMBL" id="CZR49904.1"/>
    </source>
</evidence>
<dbReference type="VEuPathDB" id="FungiDB:FPRO_16109"/>
<dbReference type="PANTHER" id="PTHR10183:SF397">
    <property type="entry name" value="CALPAIN CATALYTIC DOMAIN-CONTAINING PROTEIN"/>
    <property type="match status" value="1"/>
</dbReference>